<dbReference type="PANTHER" id="PTHR24412:SF489">
    <property type="entry name" value="RING FINGER DOMAIN AND KELCH REPEAT-CONTAINING PROTEIN DDB_G0271372"/>
    <property type="match status" value="1"/>
</dbReference>
<dbReference type="InterPro" id="IPR006652">
    <property type="entry name" value="Kelch_1"/>
</dbReference>
<dbReference type="Proteomes" id="UP000091820">
    <property type="component" value="Unassembled WGS sequence"/>
</dbReference>
<evidence type="ECO:0000259" key="3">
    <source>
        <dbReference type="SMART" id="SM00875"/>
    </source>
</evidence>
<dbReference type="SUPFAM" id="SSF50965">
    <property type="entry name" value="Galactose oxidase, central domain"/>
    <property type="match status" value="1"/>
</dbReference>
<dbReference type="SMART" id="SM00612">
    <property type="entry name" value="Kelch"/>
    <property type="match status" value="5"/>
</dbReference>
<reference evidence="4" key="2">
    <citation type="submission" date="2020-05" db="UniProtKB">
        <authorList>
            <consortium name="EnsemblMetazoa"/>
        </authorList>
    </citation>
    <scope>IDENTIFICATION</scope>
    <source>
        <strain evidence="4">IAEA</strain>
    </source>
</reference>
<evidence type="ECO:0000313" key="4">
    <source>
        <dbReference type="EnsemblMetazoa" id="GBRI029749-PA"/>
    </source>
</evidence>
<dbReference type="InterPro" id="IPR015915">
    <property type="entry name" value="Kelch-typ_b-propeller"/>
</dbReference>
<accession>A0A1A9WRP9</accession>
<dbReference type="InterPro" id="IPR011705">
    <property type="entry name" value="BACK"/>
</dbReference>
<dbReference type="FunFam" id="1.25.40.420:FF:000001">
    <property type="entry name" value="Kelch-like family member 12"/>
    <property type="match status" value="1"/>
</dbReference>
<name>A0A1A9WRP9_9MUSC</name>
<proteinExistence type="predicted"/>
<dbReference type="SMART" id="SM00875">
    <property type="entry name" value="BACK"/>
    <property type="match status" value="1"/>
</dbReference>
<dbReference type="InterPro" id="IPR011043">
    <property type="entry name" value="Gal_Oxase/kelch_b-propeller"/>
</dbReference>
<evidence type="ECO:0000256" key="1">
    <source>
        <dbReference type="ARBA" id="ARBA00022441"/>
    </source>
</evidence>
<dbReference type="PANTHER" id="PTHR24412">
    <property type="entry name" value="KELCH PROTEIN"/>
    <property type="match status" value="1"/>
</dbReference>
<dbReference type="AlphaFoldDB" id="A0A1A9WRP9"/>
<dbReference type="Pfam" id="PF07707">
    <property type="entry name" value="BACK"/>
    <property type="match status" value="1"/>
</dbReference>
<keyword evidence="2" id="KW-0677">Repeat</keyword>
<keyword evidence="1" id="KW-0880">Kelch repeat</keyword>
<dbReference type="Gene3D" id="2.120.10.80">
    <property type="entry name" value="Kelch-type beta propeller"/>
    <property type="match status" value="2"/>
</dbReference>
<organism evidence="4 5">
    <name type="scientific">Glossina brevipalpis</name>
    <dbReference type="NCBI Taxonomy" id="37001"/>
    <lineage>
        <taxon>Eukaryota</taxon>
        <taxon>Metazoa</taxon>
        <taxon>Ecdysozoa</taxon>
        <taxon>Arthropoda</taxon>
        <taxon>Hexapoda</taxon>
        <taxon>Insecta</taxon>
        <taxon>Pterygota</taxon>
        <taxon>Neoptera</taxon>
        <taxon>Endopterygota</taxon>
        <taxon>Diptera</taxon>
        <taxon>Brachycera</taxon>
        <taxon>Muscomorpha</taxon>
        <taxon>Hippoboscoidea</taxon>
        <taxon>Glossinidae</taxon>
        <taxon>Glossina</taxon>
    </lineage>
</organism>
<reference evidence="5" key="1">
    <citation type="submission" date="2014-03" db="EMBL/GenBank/DDBJ databases">
        <authorList>
            <person name="Aksoy S."/>
            <person name="Warren W."/>
            <person name="Wilson R.K."/>
        </authorList>
    </citation>
    <scope>NUCLEOTIDE SEQUENCE [LARGE SCALE GENOMIC DNA]</scope>
    <source>
        <strain evidence="5">IAEA</strain>
    </source>
</reference>
<dbReference type="EnsemblMetazoa" id="GBRI029749-RA">
    <property type="protein sequence ID" value="GBRI029749-PA"/>
    <property type="gene ID" value="GBRI029749"/>
</dbReference>
<dbReference type="STRING" id="37001.A0A1A9WRP9"/>
<protein>
    <submittedName>
        <fullName evidence="4">BACK domain-containing protein</fullName>
    </submittedName>
</protein>
<feature type="domain" description="BACK" evidence="3">
    <location>
        <begin position="4"/>
        <end position="106"/>
    </location>
</feature>
<evidence type="ECO:0000256" key="2">
    <source>
        <dbReference type="ARBA" id="ARBA00022737"/>
    </source>
</evidence>
<dbReference type="VEuPathDB" id="VectorBase:GBRI029749"/>
<keyword evidence="5" id="KW-1185">Reference proteome</keyword>
<dbReference type="Gene3D" id="1.25.40.420">
    <property type="match status" value="1"/>
</dbReference>
<evidence type="ECO:0000313" key="5">
    <source>
        <dbReference type="Proteomes" id="UP000091820"/>
    </source>
</evidence>
<sequence>MTNCFSTRRIADTYSCEELFDYCNKYILTRFPQLIDDEEFLQLSFVEFKAIITDDDLYVQSEENVYRSVLKWVKYDLETRRSHLSELMGHIDLALVRPEFLQNHILTEPLFENDLQCTKLFIKAMSHYLPTEEQKHSSDTPQDMRRTQRRYGTPHVLFAGGMDSKFEPLNTCRMYDISRNTLCDISTMKECRGALSAVSLNGLIYSTGGYRNGQDLKTVECYDPIISQWTEIASMANSRRDHGACVYNDSIYVVGGFVNSTVENYNPTTNKWYNCPKVPLSYDQRCRTVVIENSIYSIGDMKNGRMSNRRFDPREGRWYDLNVNTTYVRYFGLASYGRSLYCIGGLSMSSSNHCARFDVSCNIWETMSPMNVCRWSHSALTVDNKIYVFGGWKDKLATTIERYDIPQNKWDTNVAENIEHINGATVLIDHRSN</sequence>
<dbReference type="Pfam" id="PF01344">
    <property type="entry name" value="Kelch_1"/>
    <property type="match status" value="4"/>
</dbReference>